<evidence type="ECO:0000313" key="2">
    <source>
        <dbReference type="Proteomes" id="UP000003793"/>
    </source>
</evidence>
<accession>C0B927</accession>
<reference evidence="1 2" key="1">
    <citation type="submission" date="2009-02" db="EMBL/GenBank/DDBJ databases">
        <authorList>
            <person name="Fulton L."/>
            <person name="Clifton S."/>
            <person name="Fulton B."/>
            <person name="Xu J."/>
            <person name="Minx P."/>
            <person name="Pepin K.H."/>
            <person name="Johnson M."/>
            <person name="Bhonagiri V."/>
            <person name="Nash W.E."/>
            <person name="Mardis E.R."/>
            <person name="Wilson R.K."/>
        </authorList>
    </citation>
    <scope>NUCLEOTIDE SEQUENCE [LARGE SCALE GENOMIC DNA]</scope>
    <source>
        <strain evidence="1 2">ATCC 27758</strain>
    </source>
</reference>
<dbReference type="HOGENOM" id="CLU_3151688_0_0_9"/>
<comment type="caution">
    <text evidence="1">The sequence shown here is derived from an EMBL/GenBank/DDBJ whole genome shotgun (WGS) entry which is preliminary data.</text>
</comment>
<dbReference type="Proteomes" id="UP000003793">
    <property type="component" value="Unassembled WGS sequence"/>
</dbReference>
<reference evidence="1 2" key="2">
    <citation type="submission" date="2009-03" db="EMBL/GenBank/DDBJ databases">
        <title>Draft genome sequence of Coprococcus comes (ATCC 27758).</title>
        <authorList>
            <person name="Sudarsanam P."/>
            <person name="Ley R."/>
            <person name="Guruge J."/>
            <person name="Turnbaugh P.J."/>
            <person name="Mahowald M."/>
            <person name="Liep D."/>
            <person name="Gordon J."/>
        </authorList>
    </citation>
    <scope>NUCLEOTIDE SEQUENCE [LARGE SCALE GENOMIC DNA]</scope>
    <source>
        <strain evidence="1 2">ATCC 27758</strain>
    </source>
</reference>
<name>C0B927_9FIRM</name>
<dbReference type="EMBL" id="ABVR01000040">
    <property type="protein sequence ID" value="EEG89779.1"/>
    <property type="molecule type" value="Genomic_DNA"/>
</dbReference>
<protein>
    <submittedName>
        <fullName evidence="1">Uncharacterized protein</fullName>
    </submittedName>
</protein>
<gene>
    <name evidence="1" type="ORF">COPCOM_01651</name>
</gene>
<proteinExistence type="predicted"/>
<evidence type="ECO:0000313" key="1">
    <source>
        <dbReference type="EMBL" id="EEG89779.1"/>
    </source>
</evidence>
<organism evidence="1 2">
    <name type="scientific">Coprococcus comes ATCC 27758</name>
    <dbReference type="NCBI Taxonomy" id="470146"/>
    <lineage>
        <taxon>Bacteria</taxon>
        <taxon>Bacillati</taxon>
        <taxon>Bacillota</taxon>
        <taxon>Clostridia</taxon>
        <taxon>Lachnospirales</taxon>
        <taxon>Lachnospiraceae</taxon>
        <taxon>Coprococcus</taxon>
    </lineage>
</organism>
<sequence length="48" mass="5622">MKACKPHACSKRAESRARTENKWIRIPCLCYGDETQKLWKPLLTQFSP</sequence>
<dbReference type="AlphaFoldDB" id="C0B927"/>